<evidence type="ECO:0000313" key="1">
    <source>
        <dbReference type="EMBL" id="PKW28359.1"/>
    </source>
</evidence>
<dbReference type="RefSeq" id="WP_101396984.1">
    <property type="nucleotide sequence ID" value="NZ_PJNE01000001.1"/>
</dbReference>
<organism evidence="1 2">
    <name type="scientific">Phycicoccus duodecadis</name>
    <dbReference type="NCBI Taxonomy" id="173053"/>
    <lineage>
        <taxon>Bacteria</taxon>
        <taxon>Bacillati</taxon>
        <taxon>Actinomycetota</taxon>
        <taxon>Actinomycetes</taxon>
        <taxon>Micrococcales</taxon>
        <taxon>Intrasporangiaceae</taxon>
        <taxon>Phycicoccus</taxon>
    </lineage>
</organism>
<dbReference type="OrthoDB" id="154293at2"/>
<protein>
    <recommendedName>
        <fullName evidence="3">Mycothiol maleylpyruvate isomerase-like protein</fullName>
    </recommendedName>
</protein>
<proteinExistence type="predicted"/>
<dbReference type="AlphaFoldDB" id="A0A2N3YNJ2"/>
<dbReference type="Proteomes" id="UP000233781">
    <property type="component" value="Unassembled WGS sequence"/>
</dbReference>
<dbReference type="InterPro" id="IPR034660">
    <property type="entry name" value="DinB/YfiT-like"/>
</dbReference>
<dbReference type="EMBL" id="PJNE01000001">
    <property type="protein sequence ID" value="PKW28359.1"/>
    <property type="molecule type" value="Genomic_DNA"/>
</dbReference>
<dbReference type="SUPFAM" id="SSF109854">
    <property type="entry name" value="DinB/YfiT-like putative metalloenzymes"/>
    <property type="match status" value="1"/>
</dbReference>
<evidence type="ECO:0000313" key="2">
    <source>
        <dbReference type="Proteomes" id="UP000233781"/>
    </source>
</evidence>
<keyword evidence="2" id="KW-1185">Reference proteome</keyword>
<gene>
    <name evidence="1" type="ORF">ATL31_3225</name>
</gene>
<sequence length="224" mass="24525">MAPDDISEWRRAHDRVCTLVLDAGDDAMEFTVPATPAWTARDLLSHMVGLGADVLAGDEPDDHNATWTQAQVEARRGRPASALVREWRSLAPDLVDWMRLNGTRPLGDVVIHEQDLRGALRMPGARDTPGLDAVRERMLGRWRAAVADLPPVLLDAGDRRWVSHGTDDDAATVLQASGFDLFRALTARRTEAQLRSWVARGDVQPYLAAFSGLGPLPAEPLPGE</sequence>
<name>A0A2N3YNJ2_9MICO</name>
<accession>A0A2N3YNJ2</accession>
<reference evidence="1 2" key="1">
    <citation type="submission" date="2017-12" db="EMBL/GenBank/DDBJ databases">
        <title>Sequencing the genomes of 1000 Actinobacteria strains.</title>
        <authorList>
            <person name="Klenk H.-P."/>
        </authorList>
    </citation>
    <scope>NUCLEOTIDE SEQUENCE [LARGE SCALE GENOMIC DNA]</scope>
    <source>
        <strain evidence="1 2">DSM 12806</strain>
    </source>
</reference>
<evidence type="ECO:0008006" key="3">
    <source>
        <dbReference type="Google" id="ProtNLM"/>
    </source>
</evidence>
<comment type="caution">
    <text evidence="1">The sequence shown here is derived from an EMBL/GenBank/DDBJ whole genome shotgun (WGS) entry which is preliminary data.</text>
</comment>